<dbReference type="RefSeq" id="WP_151136153.1">
    <property type="nucleotide sequence ID" value="NZ_VZUS01000001.1"/>
</dbReference>
<keyword evidence="2" id="KW-1133">Transmembrane helix</keyword>
<evidence type="ECO:0000259" key="3">
    <source>
        <dbReference type="Pfam" id="PF24035"/>
    </source>
</evidence>
<feature type="transmembrane region" description="Helical" evidence="2">
    <location>
        <begin position="156"/>
        <end position="176"/>
    </location>
</feature>
<dbReference type="InterPro" id="IPR055768">
    <property type="entry name" value="DUF7344"/>
</dbReference>
<keyword evidence="2" id="KW-0812">Transmembrane</keyword>
<feature type="region of interest" description="Disordered" evidence="1">
    <location>
        <begin position="1"/>
        <end position="23"/>
    </location>
</feature>
<dbReference type="AlphaFoldDB" id="A0A643JZN8"/>
<keyword evidence="2" id="KW-0472">Membrane</keyword>
<feature type="transmembrane region" description="Helical" evidence="2">
    <location>
        <begin position="128"/>
        <end position="150"/>
    </location>
</feature>
<dbReference type="Pfam" id="PF24035">
    <property type="entry name" value="DUF7344"/>
    <property type="match status" value="1"/>
</dbReference>
<proteinExistence type="predicted"/>
<dbReference type="EMBL" id="VZUS01000001">
    <property type="protein sequence ID" value="KAB1187471.1"/>
    <property type="molecule type" value="Genomic_DNA"/>
</dbReference>
<gene>
    <name evidence="4" type="ORF">Hfx1149_05275</name>
</gene>
<organism evidence="4">
    <name type="scientific">Haloferax sp. CBA1149</name>
    <dbReference type="NCBI Taxonomy" id="2650753"/>
    <lineage>
        <taxon>Archaea</taxon>
        <taxon>Methanobacteriati</taxon>
        <taxon>Methanobacteriota</taxon>
        <taxon>Stenosarchaea group</taxon>
        <taxon>Halobacteria</taxon>
        <taxon>Halobacteriales</taxon>
        <taxon>Haloferacaceae</taxon>
        <taxon>Haloferax</taxon>
    </lineage>
</organism>
<protein>
    <recommendedName>
        <fullName evidence="3">DUF7344 domain-containing protein</fullName>
    </recommendedName>
</protein>
<evidence type="ECO:0000256" key="1">
    <source>
        <dbReference type="SAM" id="MobiDB-lite"/>
    </source>
</evidence>
<name>A0A643JZN8_9EURY</name>
<accession>A0A643JZN8</accession>
<comment type="caution">
    <text evidence="4">The sequence shown here is derived from an EMBL/GenBank/DDBJ whole genome shotgun (WGS) entry which is preliminary data.</text>
</comment>
<feature type="domain" description="DUF7344" evidence="3">
    <location>
        <begin position="27"/>
        <end position="100"/>
    </location>
</feature>
<reference evidence="4" key="1">
    <citation type="submission" date="2019-09" db="EMBL/GenBank/DDBJ databases">
        <title>Genomic analysis of Haloferax sp. CBA1149.</title>
        <authorList>
            <person name="Roh S.W."/>
        </authorList>
    </citation>
    <scope>NUCLEOTIDE SEQUENCE</scope>
    <source>
        <strain evidence="4">CBA1149</strain>
    </source>
</reference>
<feature type="compositionally biased region" description="Basic and acidic residues" evidence="1">
    <location>
        <begin position="13"/>
        <end position="23"/>
    </location>
</feature>
<evidence type="ECO:0000256" key="2">
    <source>
        <dbReference type="SAM" id="Phobius"/>
    </source>
</evidence>
<sequence length="190" mass="21185">MSKSGAGGLLSREPTKERGGLPKDEIFDLMSNHRRRYTIHHCKQADGAVPLSDLAEQVAAWEKDKSINELGSAERKTVYTSLQQTHLPRLERAGIITYEDGEVELTNQTERLDIYLDIVPENSVPWGVYYLGLSLLSSLVIGALWAGVLPTGTVPMLAYPTVIVVLFTVSAAYHALTNRRYRFENLDEPL</sequence>
<evidence type="ECO:0000313" key="4">
    <source>
        <dbReference type="EMBL" id="KAB1187471.1"/>
    </source>
</evidence>